<dbReference type="Pfam" id="PF12850">
    <property type="entry name" value="Metallophos_2"/>
    <property type="match status" value="1"/>
</dbReference>
<dbReference type="InterPro" id="IPR050126">
    <property type="entry name" value="Ap4A_hydrolase"/>
</dbReference>
<dbReference type="PANTHER" id="PTHR42850">
    <property type="entry name" value="METALLOPHOSPHOESTERASE"/>
    <property type="match status" value="1"/>
</dbReference>
<dbReference type="PANTHER" id="PTHR42850:SF2">
    <property type="entry name" value="BLL5683 PROTEIN"/>
    <property type="match status" value="1"/>
</dbReference>
<dbReference type="Proteomes" id="UP000033423">
    <property type="component" value="Unassembled WGS sequence"/>
</dbReference>
<protein>
    <submittedName>
        <fullName evidence="3">Phosphoesterase</fullName>
    </submittedName>
</protein>
<evidence type="ECO:0000313" key="3">
    <source>
        <dbReference type="EMBL" id="KJU82369.1"/>
    </source>
</evidence>
<keyword evidence="4" id="KW-1185">Reference proteome</keyword>
<comment type="caution">
    <text evidence="3">The sequence shown here is derived from an EMBL/GenBank/DDBJ whole genome shotgun (WGS) entry which is preliminary data.</text>
</comment>
<dbReference type="GO" id="GO:0016791">
    <property type="term" value="F:phosphatase activity"/>
    <property type="evidence" value="ECO:0007669"/>
    <property type="project" value="TreeGrafter"/>
</dbReference>
<dbReference type="EMBL" id="LACI01002343">
    <property type="protein sequence ID" value="KJU82369.1"/>
    <property type="molecule type" value="Genomic_DNA"/>
</dbReference>
<sequence length="241" mass="27675">MAYAVISDVHSNLHALEAVLKDISERRIDEIYFVGDAVGYGPQPNLCIDLLKRDCGILIAGNHDWAVLEYISTEYFNVHAADAVTYNREIMTEEHMQDLEKFNLLKSSEKRNALFVHATPLVPENWDYLFSVKDAEVNFESFEQRFCFIGHSHTPVIIEQQQTEEILIHRTKTEINDTSRYIVNDGSVGQPRDGDPRASYVIVEDASIEIVRVQYDVSKTQKEMEAAKLPFRLIERLAYGY</sequence>
<dbReference type="InterPro" id="IPR011152">
    <property type="entry name" value="Pesterase_MJ0912"/>
</dbReference>
<feature type="domain" description="Calcineurin-like phosphoesterase" evidence="2">
    <location>
        <begin position="1"/>
        <end position="204"/>
    </location>
</feature>
<organism evidence="3 4">
    <name type="scientific">Candidatus Magnetobacterium bavaricum</name>
    <dbReference type="NCBI Taxonomy" id="29290"/>
    <lineage>
        <taxon>Bacteria</taxon>
        <taxon>Pseudomonadati</taxon>
        <taxon>Nitrospirota</taxon>
        <taxon>Thermodesulfovibrionia</taxon>
        <taxon>Thermodesulfovibrionales</taxon>
        <taxon>Candidatus Magnetobacteriaceae</taxon>
        <taxon>Candidatus Magnetobacterium</taxon>
    </lineage>
</organism>
<evidence type="ECO:0000256" key="1">
    <source>
        <dbReference type="ARBA" id="ARBA00008950"/>
    </source>
</evidence>
<comment type="similarity">
    <text evidence="1">Belongs to the metallophosphoesterase superfamily. YfcE family.</text>
</comment>
<dbReference type="InterPro" id="IPR024654">
    <property type="entry name" value="Calcineurin-like_PHP_lpxH"/>
</dbReference>
<evidence type="ECO:0000259" key="2">
    <source>
        <dbReference type="Pfam" id="PF12850"/>
    </source>
</evidence>
<dbReference type="AlphaFoldDB" id="A0A0F3GK92"/>
<dbReference type="InterPro" id="IPR029052">
    <property type="entry name" value="Metallo-depent_PP-like"/>
</dbReference>
<accession>A0A0F3GK92</accession>
<reference evidence="3 4" key="1">
    <citation type="submission" date="2015-02" db="EMBL/GenBank/DDBJ databases">
        <title>Single-cell genomics of uncultivated deep-branching MTB reveals a conserved set of magnetosome genes.</title>
        <authorList>
            <person name="Kolinko S."/>
            <person name="Richter M."/>
            <person name="Glockner F.O."/>
            <person name="Brachmann A."/>
            <person name="Schuler D."/>
        </authorList>
    </citation>
    <scope>NUCLEOTIDE SEQUENCE [LARGE SCALE GENOMIC DNA]</scope>
    <source>
        <strain evidence="3">TM-1</strain>
    </source>
</reference>
<dbReference type="SUPFAM" id="SSF56300">
    <property type="entry name" value="Metallo-dependent phosphatases"/>
    <property type="match status" value="1"/>
</dbReference>
<proteinExistence type="inferred from homology"/>
<evidence type="ECO:0000313" key="4">
    <source>
        <dbReference type="Proteomes" id="UP000033423"/>
    </source>
</evidence>
<dbReference type="Gene3D" id="3.60.21.10">
    <property type="match status" value="1"/>
</dbReference>
<dbReference type="GO" id="GO:0005737">
    <property type="term" value="C:cytoplasm"/>
    <property type="evidence" value="ECO:0007669"/>
    <property type="project" value="TreeGrafter"/>
</dbReference>
<dbReference type="CDD" id="cd00838">
    <property type="entry name" value="MPP_superfamily"/>
    <property type="match status" value="1"/>
</dbReference>
<dbReference type="PIRSF" id="PIRSF000883">
    <property type="entry name" value="Pesterase_MJ0912"/>
    <property type="match status" value="1"/>
</dbReference>
<name>A0A0F3GK92_9BACT</name>
<gene>
    <name evidence="3" type="ORF">MBAV_005437</name>
</gene>